<feature type="domain" description="RRM" evidence="5">
    <location>
        <begin position="72"/>
        <end position="154"/>
    </location>
</feature>
<dbReference type="Gene3D" id="3.30.70.330">
    <property type="match status" value="2"/>
</dbReference>
<dbReference type="CDD" id="cd12577">
    <property type="entry name" value="RRM1_Hrp1p"/>
    <property type="match status" value="1"/>
</dbReference>
<name>A0ABR2X3E4_9FUNG</name>
<dbReference type="SMART" id="SM00360">
    <property type="entry name" value="RRM"/>
    <property type="match status" value="2"/>
</dbReference>
<feature type="region of interest" description="Disordered" evidence="4">
    <location>
        <begin position="371"/>
        <end position="427"/>
    </location>
</feature>
<dbReference type="Proteomes" id="UP001479436">
    <property type="component" value="Unassembled WGS sequence"/>
</dbReference>
<gene>
    <name evidence="6" type="ORF">K7432_001237</name>
</gene>
<accession>A0ABR2X3E4</accession>
<dbReference type="CDD" id="cd12330">
    <property type="entry name" value="RRM2_Hrp1p"/>
    <property type="match status" value="1"/>
</dbReference>
<dbReference type="SUPFAM" id="SSF54928">
    <property type="entry name" value="RNA-binding domain, RBD"/>
    <property type="match status" value="2"/>
</dbReference>
<keyword evidence="2 3" id="KW-0694">RNA-binding</keyword>
<evidence type="ECO:0000313" key="6">
    <source>
        <dbReference type="EMBL" id="KAK9768271.1"/>
    </source>
</evidence>
<feature type="region of interest" description="Disordered" evidence="4">
    <location>
        <begin position="255"/>
        <end position="285"/>
    </location>
</feature>
<dbReference type="InterPro" id="IPR012677">
    <property type="entry name" value="Nucleotide-bd_a/b_plait_sf"/>
</dbReference>
<organism evidence="6 7">
    <name type="scientific">Basidiobolus ranarum</name>
    <dbReference type="NCBI Taxonomy" id="34480"/>
    <lineage>
        <taxon>Eukaryota</taxon>
        <taxon>Fungi</taxon>
        <taxon>Fungi incertae sedis</taxon>
        <taxon>Zoopagomycota</taxon>
        <taxon>Entomophthoromycotina</taxon>
        <taxon>Basidiobolomycetes</taxon>
        <taxon>Basidiobolales</taxon>
        <taxon>Basidiobolaceae</taxon>
        <taxon>Basidiobolus</taxon>
    </lineage>
</organism>
<dbReference type="EMBL" id="JASJQH010000026">
    <property type="protein sequence ID" value="KAK9768271.1"/>
    <property type="molecule type" value="Genomic_DNA"/>
</dbReference>
<evidence type="ECO:0000259" key="5">
    <source>
        <dbReference type="PROSITE" id="PS50102"/>
    </source>
</evidence>
<dbReference type="Pfam" id="PF00076">
    <property type="entry name" value="RRM_1"/>
    <property type="match status" value="2"/>
</dbReference>
<dbReference type="PANTHER" id="PTHR48032:SF6">
    <property type="entry name" value="RNA-BINDING (RRM_RBD_RNP MOTIFS) FAMILY PROTEIN"/>
    <property type="match status" value="1"/>
</dbReference>
<dbReference type="InterPro" id="IPR034156">
    <property type="entry name" value="Hrp1_RRM1"/>
</dbReference>
<proteinExistence type="predicted"/>
<reference evidence="6 7" key="1">
    <citation type="submission" date="2023-04" db="EMBL/GenBank/DDBJ databases">
        <title>Genome of Basidiobolus ranarum AG-B5.</title>
        <authorList>
            <person name="Stajich J.E."/>
            <person name="Carter-House D."/>
            <person name="Gryganskyi A."/>
        </authorList>
    </citation>
    <scope>NUCLEOTIDE SEQUENCE [LARGE SCALE GENOMIC DNA]</scope>
    <source>
        <strain evidence="6 7">AG-B5</strain>
    </source>
</reference>
<dbReference type="PROSITE" id="PS50102">
    <property type="entry name" value="RRM"/>
    <property type="match status" value="2"/>
</dbReference>
<feature type="compositionally biased region" description="Low complexity" evidence="4">
    <location>
        <begin position="399"/>
        <end position="414"/>
    </location>
</feature>
<dbReference type="InterPro" id="IPR035979">
    <property type="entry name" value="RBD_domain_sf"/>
</dbReference>
<feature type="compositionally biased region" description="Gly residues" evidence="4">
    <location>
        <begin position="271"/>
        <end position="280"/>
    </location>
</feature>
<sequence length="427" mass="46876">MAEETYSNNVDYSGDGYHPAQEGIMLPNPTEHQYSLDNMTSRELNYYDNKENHDPNGQMHHHSNMNNSLDEGKVFIGGLNWETSDATLQDYFSKYGEISDCVVMRDSATGRSRGFGFLTFVDPSVVDEVLKTDHHLDGKLVDPKRAVPRDEQEKTEKIFVGGIAPEVHEEEFRAFFEQFGKVIDATLMTDRETGRPRGFGFVTFESSDGVERSLERGDLAIQGKMIEVKRAMPKHKTPGRSAPDMYQGGGRYMGGSARSGRGGYEQSRYGSYGGRGGSRGADGYDRLGGSSRGNMNYGYGGMYGGGGGGGGGGYGGNYNYGSYGNYSRGYDPSMSQYYNRGYSSYGQSDMSRTSGWYGQAPAYDNYDSRGAAAAPYREQEYPQESARSSSRGTGAVRGPSSSSPRNPNSQNPSNGHSSRHGYHPYSR</sequence>
<evidence type="ECO:0000256" key="2">
    <source>
        <dbReference type="ARBA" id="ARBA00022884"/>
    </source>
</evidence>
<dbReference type="InterPro" id="IPR000504">
    <property type="entry name" value="RRM_dom"/>
</dbReference>
<feature type="compositionally biased region" description="Basic residues" evidence="4">
    <location>
        <begin position="417"/>
        <end position="427"/>
    </location>
</feature>
<keyword evidence="1" id="KW-0677">Repeat</keyword>
<evidence type="ECO:0000256" key="1">
    <source>
        <dbReference type="ARBA" id="ARBA00022737"/>
    </source>
</evidence>
<feature type="domain" description="RRM" evidence="5">
    <location>
        <begin position="156"/>
        <end position="233"/>
    </location>
</feature>
<keyword evidence="7" id="KW-1185">Reference proteome</keyword>
<evidence type="ECO:0000256" key="3">
    <source>
        <dbReference type="PROSITE-ProRule" id="PRU00176"/>
    </source>
</evidence>
<comment type="caution">
    <text evidence="6">The sequence shown here is derived from an EMBL/GenBank/DDBJ whole genome shotgun (WGS) entry which is preliminary data.</text>
</comment>
<evidence type="ECO:0000313" key="7">
    <source>
        <dbReference type="Proteomes" id="UP001479436"/>
    </source>
</evidence>
<dbReference type="PANTHER" id="PTHR48032">
    <property type="entry name" value="RNA-BINDING PROTEIN MUSASHI HOMOLOG RBP6"/>
    <property type="match status" value="1"/>
</dbReference>
<evidence type="ECO:0000256" key="4">
    <source>
        <dbReference type="SAM" id="MobiDB-lite"/>
    </source>
</evidence>
<protein>
    <recommendedName>
        <fullName evidence="5">RRM domain-containing protein</fullName>
    </recommendedName>
</protein>